<evidence type="ECO:0000313" key="1">
    <source>
        <dbReference type="EnsemblMetazoa" id="CJA38705.1"/>
    </source>
</evidence>
<reference evidence="1" key="2">
    <citation type="submission" date="2022-06" db="UniProtKB">
        <authorList>
            <consortium name="EnsemblMetazoa"/>
        </authorList>
    </citation>
    <scope>IDENTIFICATION</scope>
    <source>
        <strain evidence="1">DF5081</strain>
    </source>
</reference>
<sequence>MPVQEQVKLDIKIKDREAKVIFQIVRNNADIFLLGANAFKAVGIELRWKARKAVMQRASGYGDSSGVHLNTWRMKRENMQTNVDASVAKGSRVRMERR</sequence>
<keyword evidence="2" id="KW-1185">Reference proteome</keyword>
<proteinExistence type="predicted"/>
<dbReference type="AlphaFoldDB" id="A0A8R1EK70"/>
<evidence type="ECO:0000313" key="2">
    <source>
        <dbReference type="Proteomes" id="UP000005237"/>
    </source>
</evidence>
<name>A0A8R1EK70_CAEJA</name>
<reference evidence="2" key="1">
    <citation type="submission" date="2010-08" db="EMBL/GenBank/DDBJ databases">
        <authorList>
            <consortium name="Caenorhabditis japonica Sequencing Consortium"/>
            <person name="Wilson R.K."/>
        </authorList>
    </citation>
    <scope>NUCLEOTIDE SEQUENCE [LARGE SCALE GENOMIC DNA]</scope>
    <source>
        <strain evidence="2">DF5081</strain>
    </source>
</reference>
<dbReference type="EnsemblMetazoa" id="CJA38705.1">
    <property type="protein sequence ID" value="CJA38705.1"/>
    <property type="gene ID" value="WBGene00214552"/>
</dbReference>
<dbReference type="Proteomes" id="UP000005237">
    <property type="component" value="Unassembled WGS sequence"/>
</dbReference>
<organism evidence="1 2">
    <name type="scientific">Caenorhabditis japonica</name>
    <dbReference type="NCBI Taxonomy" id="281687"/>
    <lineage>
        <taxon>Eukaryota</taxon>
        <taxon>Metazoa</taxon>
        <taxon>Ecdysozoa</taxon>
        <taxon>Nematoda</taxon>
        <taxon>Chromadorea</taxon>
        <taxon>Rhabditida</taxon>
        <taxon>Rhabditina</taxon>
        <taxon>Rhabditomorpha</taxon>
        <taxon>Rhabditoidea</taxon>
        <taxon>Rhabditidae</taxon>
        <taxon>Peloderinae</taxon>
        <taxon>Caenorhabditis</taxon>
    </lineage>
</organism>
<protein>
    <submittedName>
        <fullName evidence="1">Uncharacterized protein</fullName>
    </submittedName>
</protein>
<accession>A0A8R1EK70</accession>